<comment type="caution">
    <text evidence="1">The sequence shown here is derived from an EMBL/GenBank/DDBJ whole genome shotgun (WGS) entry which is preliminary data.</text>
</comment>
<dbReference type="EMBL" id="LBPV01000020">
    <property type="protein sequence ID" value="KKP65496.1"/>
    <property type="molecule type" value="Genomic_DNA"/>
</dbReference>
<evidence type="ECO:0000313" key="1">
    <source>
        <dbReference type="EMBL" id="KKP65496.1"/>
    </source>
</evidence>
<dbReference type="AlphaFoldDB" id="A0A0G0BPB5"/>
<organism evidence="1 2">
    <name type="scientific">candidate division WS6 bacterium GW2011_GWE1_34_7</name>
    <dbReference type="NCBI Taxonomy" id="1619093"/>
    <lineage>
        <taxon>Bacteria</taxon>
        <taxon>Candidatus Dojkabacteria</taxon>
    </lineage>
</organism>
<protein>
    <submittedName>
        <fullName evidence="1">Uncharacterized protein</fullName>
    </submittedName>
</protein>
<reference evidence="1 2" key="1">
    <citation type="journal article" date="2015" name="Nature">
        <title>rRNA introns, odd ribosomes, and small enigmatic genomes across a large radiation of phyla.</title>
        <authorList>
            <person name="Brown C.T."/>
            <person name="Hug L.A."/>
            <person name="Thomas B.C."/>
            <person name="Sharon I."/>
            <person name="Castelle C.J."/>
            <person name="Singh A."/>
            <person name="Wilkins M.J."/>
            <person name="Williams K.H."/>
            <person name="Banfield J.F."/>
        </authorList>
    </citation>
    <scope>NUCLEOTIDE SEQUENCE [LARGE SCALE GENOMIC DNA]</scope>
</reference>
<dbReference type="Proteomes" id="UP000033866">
    <property type="component" value="Unassembled WGS sequence"/>
</dbReference>
<gene>
    <name evidence="1" type="ORF">UR61_C0020G0005</name>
</gene>
<accession>A0A0G0BPB5</accession>
<sequence length="260" mass="30758">MNVIFGFPQHENFDTALDLYMTIKKYNNNPIVLYSSNEGLGHSFEKLTKIKSKRVYTWGHIHNFVFDMVEELSNYKYDYYVNLDSDVLFANYGFEKIFCEPFDFTIEHTKDEKHDWYHGRILLENIDLYEGILSDLKLKRKDKKIVGSIFATCVFSKKAIEFLEQILPILERSESYIKFMNLPLQGFAFDEVIIFNLLKDAGFTSKYIRPNPLETIKIDAWQYEEIKPIETKDLGIIYHKINRDISDSARRELLNKIDLN</sequence>
<evidence type="ECO:0000313" key="2">
    <source>
        <dbReference type="Proteomes" id="UP000033866"/>
    </source>
</evidence>
<name>A0A0G0BPB5_9BACT</name>
<proteinExistence type="predicted"/>